<dbReference type="InterPro" id="IPR037171">
    <property type="entry name" value="NagB/RpiA_transferase-like"/>
</dbReference>
<evidence type="ECO:0000259" key="5">
    <source>
        <dbReference type="Pfam" id="PF04198"/>
    </source>
</evidence>
<comment type="caution">
    <text evidence="6">The sequence shown here is derived from an EMBL/GenBank/DDBJ whole genome shotgun (WGS) entry which is preliminary data.</text>
</comment>
<dbReference type="SUPFAM" id="SSF100950">
    <property type="entry name" value="NagB/RpiA/CoA transferase-like"/>
    <property type="match status" value="1"/>
</dbReference>
<dbReference type="Proteomes" id="UP001500804">
    <property type="component" value="Unassembled WGS sequence"/>
</dbReference>
<keyword evidence="4" id="KW-0804">Transcription</keyword>
<reference evidence="7" key="1">
    <citation type="journal article" date="2019" name="Int. J. Syst. Evol. Microbiol.">
        <title>The Global Catalogue of Microorganisms (GCM) 10K type strain sequencing project: providing services to taxonomists for standard genome sequencing and annotation.</title>
        <authorList>
            <consortium name="The Broad Institute Genomics Platform"/>
            <consortium name="The Broad Institute Genome Sequencing Center for Infectious Disease"/>
            <person name="Wu L."/>
            <person name="Ma J."/>
        </authorList>
    </citation>
    <scope>NUCLEOTIDE SEQUENCE [LARGE SCALE GENOMIC DNA]</scope>
    <source>
        <strain evidence="7">JCM 18302</strain>
    </source>
</reference>
<dbReference type="EMBL" id="BAABJO010000018">
    <property type="protein sequence ID" value="GAA5128233.1"/>
    <property type="molecule type" value="Genomic_DNA"/>
</dbReference>
<dbReference type="Gene3D" id="3.40.50.1360">
    <property type="match status" value="1"/>
</dbReference>
<sequence length="303" mass="31378">MYFLDGRSQDDIARVLGTSRSNVSRMLTAARAQGVVEIRVHDQTARALELEQAMREAFGLAQVRVAAFRPGADVVAAAGDLAAQWLDETVRGGQVVGLSWGTSLQATVAAVAADKPRDVEVVPLVGGLTVDASLVAGQELVRELAGRLGATYRYLHAPALLRSGAARDALLAEPAIREALRSALSADIAMVGIGSVGIGSSNVIVDGLALTDDERAAFLAEKPVGDTCCRFFDAEGRPIGGEVHDRVLAVELEELRRIPVVVGVATGAEKVAGVLGALRGGFVDGLVTDSGLAHALLSAAAGR</sequence>
<feature type="domain" description="Sugar-binding" evidence="5">
    <location>
        <begin position="45"/>
        <end position="298"/>
    </location>
</feature>
<accession>A0ABP9NN40</accession>
<keyword evidence="7" id="KW-1185">Reference proteome</keyword>
<evidence type="ECO:0000256" key="4">
    <source>
        <dbReference type="ARBA" id="ARBA00023163"/>
    </source>
</evidence>
<dbReference type="Pfam" id="PF04198">
    <property type="entry name" value="Sugar-bind"/>
    <property type="match status" value="1"/>
</dbReference>
<keyword evidence="3" id="KW-0238">DNA-binding</keyword>
<evidence type="ECO:0000256" key="1">
    <source>
        <dbReference type="ARBA" id="ARBA00010466"/>
    </source>
</evidence>
<dbReference type="Gene3D" id="1.10.10.60">
    <property type="entry name" value="Homeodomain-like"/>
    <property type="match status" value="1"/>
</dbReference>
<proteinExistence type="inferred from homology"/>
<name>A0ABP9NN40_9PSEU</name>
<keyword evidence="2" id="KW-0805">Transcription regulation</keyword>
<evidence type="ECO:0000313" key="7">
    <source>
        <dbReference type="Proteomes" id="UP001500804"/>
    </source>
</evidence>
<dbReference type="PANTHER" id="PTHR34294">
    <property type="entry name" value="TRANSCRIPTIONAL REGULATOR-RELATED"/>
    <property type="match status" value="1"/>
</dbReference>
<evidence type="ECO:0000313" key="6">
    <source>
        <dbReference type="EMBL" id="GAA5128233.1"/>
    </source>
</evidence>
<gene>
    <name evidence="6" type="ORF">GCM10023320_46840</name>
</gene>
<evidence type="ECO:0000256" key="2">
    <source>
        <dbReference type="ARBA" id="ARBA00023015"/>
    </source>
</evidence>
<protein>
    <submittedName>
        <fullName evidence="6">Sugar-binding transcriptional regulator</fullName>
    </submittedName>
</protein>
<dbReference type="InterPro" id="IPR007324">
    <property type="entry name" value="Sugar-bd_dom_put"/>
</dbReference>
<dbReference type="PANTHER" id="PTHR34294:SF1">
    <property type="entry name" value="TRANSCRIPTIONAL REGULATOR LSRR"/>
    <property type="match status" value="1"/>
</dbReference>
<dbReference type="InterPro" id="IPR051054">
    <property type="entry name" value="SorC_transcr_regulators"/>
</dbReference>
<comment type="similarity">
    <text evidence="1">Belongs to the SorC transcriptional regulatory family.</text>
</comment>
<organism evidence="6 7">
    <name type="scientific">Pseudonocardia adelaidensis</name>
    <dbReference type="NCBI Taxonomy" id="648754"/>
    <lineage>
        <taxon>Bacteria</taxon>
        <taxon>Bacillati</taxon>
        <taxon>Actinomycetota</taxon>
        <taxon>Actinomycetes</taxon>
        <taxon>Pseudonocardiales</taxon>
        <taxon>Pseudonocardiaceae</taxon>
        <taxon>Pseudonocardia</taxon>
    </lineage>
</organism>
<evidence type="ECO:0000256" key="3">
    <source>
        <dbReference type="ARBA" id="ARBA00023125"/>
    </source>
</evidence>